<dbReference type="InterPro" id="IPR029068">
    <property type="entry name" value="Glyas_Bleomycin-R_OHBP_Dase"/>
</dbReference>
<dbReference type="EMBL" id="BNED01000005">
    <property type="protein sequence ID" value="GHI80716.1"/>
    <property type="molecule type" value="Genomic_DNA"/>
</dbReference>
<organism evidence="2 3">
    <name type="scientific">Streptomyces spororaveus</name>
    <dbReference type="NCBI Taxonomy" id="284039"/>
    <lineage>
        <taxon>Bacteria</taxon>
        <taxon>Bacillati</taxon>
        <taxon>Actinomycetota</taxon>
        <taxon>Actinomycetes</taxon>
        <taxon>Kitasatosporales</taxon>
        <taxon>Streptomycetaceae</taxon>
        <taxon>Streptomyces</taxon>
    </lineage>
</organism>
<dbReference type="Proteomes" id="UP000608522">
    <property type="component" value="Unassembled WGS sequence"/>
</dbReference>
<dbReference type="InterPro" id="IPR009725">
    <property type="entry name" value="3_dmu_93_MTrfase"/>
</dbReference>
<dbReference type="PANTHER" id="PTHR33990">
    <property type="entry name" value="PROTEIN YJDN-RELATED"/>
    <property type="match status" value="1"/>
</dbReference>
<dbReference type="PIRSF" id="PIRSF021700">
    <property type="entry name" value="3_dmu_93_MTrfase"/>
    <property type="match status" value="1"/>
</dbReference>
<evidence type="ECO:0000313" key="3">
    <source>
        <dbReference type="Proteomes" id="UP000608522"/>
    </source>
</evidence>
<evidence type="ECO:0000313" key="2">
    <source>
        <dbReference type="EMBL" id="GHI80716.1"/>
    </source>
</evidence>
<dbReference type="Gene3D" id="3.30.720.110">
    <property type="match status" value="1"/>
</dbReference>
<dbReference type="CDD" id="cd06588">
    <property type="entry name" value="PhnB_like"/>
    <property type="match status" value="1"/>
</dbReference>
<proteinExistence type="predicted"/>
<gene>
    <name evidence="2" type="ORF">Sspor_62770</name>
</gene>
<dbReference type="SUPFAM" id="SSF54593">
    <property type="entry name" value="Glyoxalase/Bleomycin resistance protein/Dihydroxybiphenyl dioxygenase"/>
    <property type="match status" value="1"/>
</dbReference>
<accession>A0ABQ3TJZ7</accession>
<protein>
    <submittedName>
        <fullName evidence="2">VOC family protein</fullName>
    </submittedName>
</protein>
<dbReference type="PANTHER" id="PTHR33990:SF4">
    <property type="entry name" value="PHNB-LIKE DOMAIN-CONTAINING PROTEIN"/>
    <property type="match status" value="1"/>
</dbReference>
<comment type="caution">
    <text evidence="2">The sequence shown here is derived from an EMBL/GenBank/DDBJ whole genome shotgun (WGS) entry which is preliminary data.</text>
</comment>
<sequence>MAITPSPQKITTFLMFEGRAEEAMTFYLSLFDDAEVLGISRYGADDAGGGEEGKVRHASFSLAGQTLMCIDSSVKHEFGFTPAVSLYVQCDGEAEIERLYGALAEQGTELMPLGSYGFSARFGWVNDRFGVSWQLNLLDGPDAAA</sequence>
<reference evidence="3" key="1">
    <citation type="submission" date="2023-07" db="EMBL/GenBank/DDBJ databases">
        <title>Whole genome shotgun sequence of Streptomyces spororaveus NBRC 15456.</title>
        <authorList>
            <person name="Komaki H."/>
            <person name="Tamura T."/>
        </authorList>
    </citation>
    <scope>NUCLEOTIDE SEQUENCE [LARGE SCALE GENOMIC DNA]</scope>
    <source>
        <strain evidence="3">NBRC 15456</strain>
    </source>
</reference>
<keyword evidence="3" id="KW-1185">Reference proteome</keyword>
<dbReference type="Gene3D" id="3.30.720.100">
    <property type="match status" value="1"/>
</dbReference>
<dbReference type="InterPro" id="IPR028973">
    <property type="entry name" value="PhnB-like"/>
</dbReference>
<dbReference type="RefSeq" id="WP_202202017.1">
    <property type="nucleotide sequence ID" value="NZ_BAAATO010000012.1"/>
</dbReference>
<evidence type="ECO:0000259" key="1">
    <source>
        <dbReference type="Pfam" id="PF06983"/>
    </source>
</evidence>
<dbReference type="Pfam" id="PF06983">
    <property type="entry name" value="3-dmu-9_3-mt"/>
    <property type="match status" value="1"/>
</dbReference>
<feature type="domain" description="PhnB-like" evidence="1">
    <location>
        <begin position="8"/>
        <end position="135"/>
    </location>
</feature>
<name>A0ABQ3TJZ7_9ACTN</name>